<name>A0A918Y4T3_9ACTN</name>
<dbReference type="NCBIfam" id="TIGR04267">
    <property type="entry name" value="mod_HExxH"/>
    <property type="match status" value="1"/>
</dbReference>
<dbReference type="AlphaFoldDB" id="A0A918Y4T3"/>
<reference evidence="2" key="1">
    <citation type="journal article" date="2014" name="Int. J. Syst. Evol. Microbiol.">
        <title>Complete genome sequence of Corynebacterium casei LMG S-19264T (=DSM 44701T), isolated from a smear-ripened cheese.</title>
        <authorList>
            <consortium name="US DOE Joint Genome Institute (JGI-PGF)"/>
            <person name="Walter F."/>
            <person name="Albersmeier A."/>
            <person name="Kalinowski J."/>
            <person name="Ruckert C."/>
        </authorList>
    </citation>
    <scope>NUCLEOTIDE SEQUENCE</scope>
    <source>
        <strain evidence="2">JCM 4654</strain>
    </source>
</reference>
<dbReference type="EMBL" id="BMVF01000007">
    <property type="protein sequence ID" value="GHD89693.1"/>
    <property type="molecule type" value="Genomic_DNA"/>
</dbReference>
<reference evidence="2" key="2">
    <citation type="submission" date="2020-09" db="EMBL/GenBank/DDBJ databases">
        <authorList>
            <person name="Sun Q."/>
            <person name="Ohkuma M."/>
        </authorList>
    </citation>
    <scope>NUCLEOTIDE SEQUENCE</scope>
    <source>
        <strain evidence="2">JCM 4654</strain>
    </source>
</reference>
<evidence type="ECO:0000256" key="1">
    <source>
        <dbReference type="SAM" id="MobiDB-lite"/>
    </source>
</evidence>
<keyword evidence="3" id="KW-1185">Reference proteome</keyword>
<gene>
    <name evidence="2" type="ORF">GCM10010508_31710</name>
</gene>
<proteinExistence type="predicted"/>
<protein>
    <submittedName>
        <fullName evidence="2">HEXXH motif domain-containing protein</fullName>
    </submittedName>
</protein>
<dbReference type="RefSeq" id="WP_190178456.1">
    <property type="nucleotide sequence ID" value="NZ_BMVF01000007.1"/>
</dbReference>
<accession>A0A918Y4T3</accession>
<dbReference type="InterPro" id="IPR026337">
    <property type="entry name" value="AKG_HExxH"/>
</dbReference>
<evidence type="ECO:0000313" key="3">
    <source>
        <dbReference type="Proteomes" id="UP000608955"/>
    </source>
</evidence>
<comment type="caution">
    <text evidence="2">The sequence shown here is derived from an EMBL/GenBank/DDBJ whole genome shotgun (WGS) entry which is preliminary data.</text>
</comment>
<evidence type="ECO:0000313" key="2">
    <source>
        <dbReference type="EMBL" id="GHD89693.1"/>
    </source>
</evidence>
<sequence length="661" mass="70083">MSGTTSGLLTGDARHHIPVTDLDAVAAGRVTPRTARRLFGVERTRRMLMFRGVVAAATGTDPGPLPPPARAVELLLRAERAHPEAVQEIIDHPAVGVWAVHLLGRLRSPGPPDPAQPPLWQDTGYLHSLAAAAALRAGISASVPVPVRAGTVSLPTLGRAEFPGPHTDDDGTAVLETTARDTAVRDDTAVSGTAGARLTYGSRTLFLPRDPRRSGPGWHPVRTLVWHPGGQAHSVALDDADPYRDFRDLHPRRDAIGAGEEAQWRRLLARTGRLLTARHPEAAGLVSSTLKALVPLPRTPRFHPASASYTEAVGSTLASLPHDAIEFAATLVHEARHSVLNSLGHQVRLVGPAEPAGEPLFYVPWRADPRPVQGVLHGAYAFAGVADFWRVERHALRGGRAALAHFEFALWRDAVTEALRALAEPGARARLTSWGRRFVAELAARHAPLEAEAVPERPLALARGEALDLRVTWRLHHLLPEPEALHALADRWVKGETAARAADPAGALPDAGLRPLADVPAHEPRGELRRALLLDGSLDGFPARSTAGSTGGSPGGAADAPALGGRRPDLLAADLRLVAGDAAGALAAYRAILAGAPDARPAWAGLALALRTTRGDRAARPLLDRPELVRSLALVLRQRGEAAPDPLSLCAWLTGDRGPAT</sequence>
<organism evidence="2 3">
    <name type="scientific">Streptomyces naganishii JCM 4654</name>
    <dbReference type="NCBI Taxonomy" id="1306179"/>
    <lineage>
        <taxon>Bacteria</taxon>
        <taxon>Bacillati</taxon>
        <taxon>Actinomycetota</taxon>
        <taxon>Actinomycetes</taxon>
        <taxon>Kitasatosporales</taxon>
        <taxon>Streptomycetaceae</taxon>
        <taxon>Streptomyces</taxon>
    </lineage>
</organism>
<feature type="region of interest" description="Disordered" evidence="1">
    <location>
        <begin position="543"/>
        <end position="562"/>
    </location>
</feature>
<dbReference type="Proteomes" id="UP000608955">
    <property type="component" value="Unassembled WGS sequence"/>
</dbReference>